<keyword evidence="3" id="KW-0472">Membrane</keyword>
<evidence type="ECO:0000259" key="4">
    <source>
        <dbReference type="Pfam" id="PF01103"/>
    </source>
</evidence>
<feature type="domain" description="Bacterial surface antigen (D15)" evidence="4">
    <location>
        <begin position="345"/>
        <end position="645"/>
    </location>
</feature>
<evidence type="ECO:0000256" key="1">
    <source>
        <dbReference type="ARBA" id="ARBA00004370"/>
    </source>
</evidence>
<accession>A0A286HL11</accession>
<organism evidence="5 6">
    <name type="scientific">Hoeflea halophila</name>
    <dbReference type="NCBI Taxonomy" id="714899"/>
    <lineage>
        <taxon>Bacteria</taxon>
        <taxon>Pseudomonadati</taxon>
        <taxon>Pseudomonadota</taxon>
        <taxon>Alphaproteobacteria</taxon>
        <taxon>Hyphomicrobiales</taxon>
        <taxon>Rhizobiaceae</taxon>
        <taxon>Hoeflea</taxon>
    </lineage>
</organism>
<dbReference type="AlphaFoldDB" id="A0A286HL11"/>
<reference evidence="6" key="1">
    <citation type="submission" date="2017-08" db="EMBL/GenBank/DDBJ databases">
        <authorList>
            <person name="Varghese N."/>
            <person name="Submissions S."/>
        </authorList>
    </citation>
    <scope>NUCLEOTIDE SEQUENCE [LARGE SCALE GENOMIC DNA]</scope>
    <source>
        <strain evidence="6">KCTC 23107</strain>
    </source>
</reference>
<keyword evidence="2" id="KW-1134">Transmembrane beta strand</keyword>
<protein>
    <submittedName>
        <fullName evidence="5">Autotransporter secretion outer membrane protein TamA</fullName>
    </submittedName>
</protein>
<evidence type="ECO:0000313" key="5">
    <source>
        <dbReference type="EMBL" id="SOE08451.1"/>
    </source>
</evidence>
<dbReference type="Gene3D" id="3.10.20.310">
    <property type="entry name" value="membrane protein fhac"/>
    <property type="match status" value="1"/>
</dbReference>
<dbReference type="PANTHER" id="PTHR12815:SF42">
    <property type="entry name" value="BACTERIAL SURFACE ANTIGEN (D15) DOMAIN-CONTAINING PROTEIN"/>
    <property type="match status" value="1"/>
</dbReference>
<dbReference type="Gene3D" id="2.40.160.50">
    <property type="entry name" value="membrane protein fhac: a member of the omp85/tpsb transporter family"/>
    <property type="match status" value="1"/>
</dbReference>
<evidence type="ECO:0000256" key="2">
    <source>
        <dbReference type="ARBA" id="ARBA00022452"/>
    </source>
</evidence>
<dbReference type="OrthoDB" id="9769707at2"/>
<proteinExistence type="predicted"/>
<dbReference type="GO" id="GO:0019867">
    <property type="term" value="C:outer membrane"/>
    <property type="evidence" value="ECO:0007669"/>
    <property type="project" value="InterPro"/>
</dbReference>
<dbReference type="Pfam" id="PF01103">
    <property type="entry name" value="Omp85"/>
    <property type="match status" value="1"/>
</dbReference>
<evidence type="ECO:0000256" key="3">
    <source>
        <dbReference type="ARBA" id="ARBA00023136"/>
    </source>
</evidence>
<evidence type="ECO:0000313" key="6">
    <source>
        <dbReference type="Proteomes" id="UP000219465"/>
    </source>
</evidence>
<dbReference type="Proteomes" id="UP000219465">
    <property type="component" value="Unassembled WGS sequence"/>
</dbReference>
<name>A0A286HL11_9HYPH</name>
<keyword evidence="2" id="KW-0812">Transmembrane</keyword>
<dbReference type="PANTHER" id="PTHR12815">
    <property type="entry name" value="SORTING AND ASSEMBLY MACHINERY SAMM50 PROTEIN FAMILY MEMBER"/>
    <property type="match status" value="1"/>
</dbReference>
<dbReference type="EMBL" id="OCPC01000001">
    <property type="protein sequence ID" value="SOE08451.1"/>
    <property type="molecule type" value="Genomic_DNA"/>
</dbReference>
<gene>
    <name evidence="5" type="ORF">SAMN05877838_0171</name>
</gene>
<dbReference type="InterPro" id="IPR039910">
    <property type="entry name" value="D15-like"/>
</dbReference>
<dbReference type="InterPro" id="IPR000184">
    <property type="entry name" value="Bac_surfAg_D15"/>
</dbReference>
<keyword evidence="6" id="KW-1185">Reference proteome</keyword>
<sequence>MTHVRDIHSEARGHTWLRSLSAALCLGVASVAITGPAGAIEIFGFKLFESEETDPVVVADPLSYLVTLEVAGADPDGELRGELEAASQLVQSADSPVAGSIGLIQRANGDFEQLVGALYENARYAGEVRILLDGRRLADLPPDADLRRDGPVPVRILVEPGKQFRFGDVSIRDVNGQTYAAAEQGLISGQLAKSTIILDAEQALVLELEKDGHPFAQVAGRDVVADHARGVLDVALTLEAGPVASFGQTAVEGAESVNSAFIARMAGVRQGEQYTPEELAAAAKRLRSLEVFSSVTVRGGERLAADGTVPVQVTVAERKHRYLGAGATYSSTDGGGLEAYWGHRNLFGRAEKLRIEGSVSRLGTTGQAKDMTWRGAMLFEKPGVLGPASKFTSKLEIEQENPDAYRRFSVEGAAGVSYELTPEQTVSAGVNVEYAKLTDSFNVDLKTITVALPLEYVRDTRDSKLNPTSGTRLALLVEPTHEINAGATFVKLRAEASAYRALDADKRFVVAGRVAAGSIFGADLASIPANRRFYAGGGGSVRGYGYQDIGPVNAAGQPTGGLSLLEASGEVRVQVTENVGIVPFVDAGLVSASQSFSGSQFKLGTGVGLRYGTPFGPLRIDVAVPLNKGPLDPDYGIYAGIGQAF</sequence>
<comment type="subcellular location">
    <subcellularLocation>
        <location evidence="1">Membrane</location>
    </subcellularLocation>
</comment>